<feature type="transmembrane region" description="Helical" evidence="1">
    <location>
        <begin position="77"/>
        <end position="101"/>
    </location>
</feature>
<keyword evidence="1" id="KW-1133">Transmembrane helix</keyword>
<keyword evidence="1" id="KW-0812">Transmembrane</keyword>
<organism evidence="2 3">
    <name type="scientific">Tritrichomonas musculus</name>
    <dbReference type="NCBI Taxonomy" id="1915356"/>
    <lineage>
        <taxon>Eukaryota</taxon>
        <taxon>Metamonada</taxon>
        <taxon>Parabasalia</taxon>
        <taxon>Tritrichomonadida</taxon>
        <taxon>Tritrichomonadidae</taxon>
        <taxon>Tritrichomonas</taxon>
    </lineage>
</organism>
<gene>
    <name evidence="2" type="ORF">M9Y10_039277</name>
</gene>
<protein>
    <recommendedName>
        <fullName evidence="4">Transmembrane protein 230</fullName>
    </recommendedName>
</protein>
<evidence type="ECO:0000256" key="1">
    <source>
        <dbReference type="SAM" id="Phobius"/>
    </source>
</evidence>
<name>A0ABR2KBI7_9EUKA</name>
<dbReference type="Proteomes" id="UP001470230">
    <property type="component" value="Unassembled WGS sequence"/>
</dbReference>
<feature type="transmembrane region" description="Helical" evidence="1">
    <location>
        <begin position="43"/>
        <end position="65"/>
    </location>
</feature>
<evidence type="ECO:0000313" key="3">
    <source>
        <dbReference type="Proteomes" id="UP001470230"/>
    </source>
</evidence>
<reference evidence="2 3" key="1">
    <citation type="submission" date="2024-04" db="EMBL/GenBank/DDBJ databases">
        <title>Tritrichomonas musculus Genome.</title>
        <authorList>
            <person name="Alves-Ferreira E."/>
            <person name="Grigg M."/>
            <person name="Lorenzi H."/>
            <person name="Galac M."/>
        </authorList>
    </citation>
    <scope>NUCLEOTIDE SEQUENCE [LARGE SCALE GENOMIC DNA]</scope>
    <source>
        <strain evidence="2 3">EAF2021</strain>
    </source>
</reference>
<evidence type="ECO:0008006" key="4">
    <source>
        <dbReference type="Google" id="ProtNLM"/>
    </source>
</evidence>
<dbReference type="EMBL" id="JAPFFF010000006">
    <property type="protein sequence ID" value="KAK8888213.1"/>
    <property type="molecule type" value="Genomic_DNA"/>
</dbReference>
<proteinExistence type="predicted"/>
<keyword evidence="1" id="KW-0472">Membrane</keyword>
<evidence type="ECO:0000313" key="2">
    <source>
        <dbReference type="EMBL" id="KAK8888213.1"/>
    </source>
</evidence>
<sequence length="116" mass="13433">MKYNKFDHQSSRSSFFGIKNVFKSIRNWVNAGDPPPKTQVKSLYLIFFLLLLGISSLTFLILSYFEICFIDCVTSLVPVAAIAFLTLTPSLYGVWVSFCCWRRVYGYDWFMIPNCD</sequence>
<comment type="caution">
    <text evidence="2">The sequence shown here is derived from an EMBL/GenBank/DDBJ whole genome shotgun (WGS) entry which is preliminary data.</text>
</comment>
<accession>A0ABR2KBI7</accession>
<keyword evidence="3" id="KW-1185">Reference proteome</keyword>